<dbReference type="AlphaFoldDB" id="A0A9P6GQR1"/>
<proteinExistence type="predicted"/>
<evidence type="ECO:0000256" key="1">
    <source>
        <dbReference type="SAM" id="MobiDB-lite"/>
    </source>
</evidence>
<evidence type="ECO:0000313" key="2">
    <source>
        <dbReference type="EMBL" id="KAF9739410.1"/>
    </source>
</evidence>
<evidence type="ECO:0000313" key="3">
    <source>
        <dbReference type="Proteomes" id="UP000756921"/>
    </source>
</evidence>
<protein>
    <submittedName>
        <fullName evidence="2">Uncharacterized protein</fullName>
    </submittedName>
</protein>
<dbReference type="Proteomes" id="UP000756921">
    <property type="component" value="Unassembled WGS sequence"/>
</dbReference>
<dbReference type="OrthoDB" id="3789436at2759"/>
<feature type="compositionally biased region" description="Polar residues" evidence="1">
    <location>
        <begin position="128"/>
        <end position="141"/>
    </location>
</feature>
<feature type="region of interest" description="Disordered" evidence="1">
    <location>
        <begin position="1"/>
        <end position="29"/>
    </location>
</feature>
<keyword evidence="3" id="KW-1185">Reference proteome</keyword>
<name>A0A9P6GQR1_9PLEO</name>
<organism evidence="2 3">
    <name type="scientific">Paraphaeosphaeria minitans</name>
    <dbReference type="NCBI Taxonomy" id="565426"/>
    <lineage>
        <taxon>Eukaryota</taxon>
        <taxon>Fungi</taxon>
        <taxon>Dikarya</taxon>
        <taxon>Ascomycota</taxon>
        <taxon>Pezizomycotina</taxon>
        <taxon>Dothideomycetes</taxon>
        <taxon>Pleosporomycetidae</taxon>
        <taxon>Pleosporales</taxon>
        <taxon>Massarineae</taxon>
        <taxon>Didymosphaeriaceae</taxon>
        <taxon>Paraphaeosphaeria</taxon>
    </lineage>
</organism>
<feature type="compositionally biased region" description="Basic and acidic residues" evidence="1">
    <location>
        <begin position="341"/>
        <end position="351"/>
    </location>
</feature>
<accession>A0A9P6GQR1</accession>
<feature type="region of interest" description="Disordered" evidence="1">
    <location>
        <begin position="319"/>
        <end position="357"/>
    </location>
</feature>
<gene>
    <name evidence="2" type="ORF">PMIN01_02044</name>
</gene>
<reference evidence="2" key="1">
    <citation type="journal article" date="2020" name="Mol. Plant Microbe Interact.">
        <title>Genome Sequence of the Biocontrol Agent Coniothyrium minitans strain Conio (IMI 134523).</title>
        <authorList>
            <person name="Patel D."/>
            <person name="Shittu T.A."/>
            <person name="Baroncelli R."/>
            <person name="Muthumeenakshi S."/>
            <person name="Osborne T.H."/>
            <person name="Janganan T.K."/>
            <person name="Sreenivasaprasad S."/>
        </authorList>
    </citation>
    <scope>NUCLEOTIDE SEQUENCE</scope>
    <source>
        <strain evidence="2">Conio</strain>
    </source>
</reference>
<comment type="caution">
    <text evidence="2">The sequence shown here is derived from an EMBL/GenBank/DDBJ whole genome shotgun (WGS) entry which is preliminary data.</text>
</comment>
<sequence length="477" mass="51452">MSEDARAKASASDIAGQSHTRSISIGAGPLHMSSEQLVDGNAAARDEVGHMSNLATSTSMSLTAVNAQVLDDSGFASYSDLCASRTTKRKRGCALSVDEMLPPPPKKLAGSSLSTAEPASQDGVKSIAETSVGSTSFSPSTIIVDDDDGDNTSITTSDGKVQVSGVPNDNEDDSDGDVQTTSETIAQSAAVDSVAKKDKKPSQTTHHLEWYTRDELYADSTLVNKICSSGMEEFLRWEGVDVDKEFPRKGGKYTNVQGERIGRSTAMKDKVQKVHQAYIDARNAGIRSVPQGWTGKGFEHERPFIPVLAHSLPTAASMSPAPVSADIAAPTDGKKRQGGRKTHDTTPKDEGAEVVSQTRSKLQALRRYAAEQISKAYQKRVQDIADDEDSTSKPTISAEVDRLVFDIVDCHTRFRIVRMRQEHGADTEEDIAGITSEMHKYRAELIPALQNSVNWVKGQDSVLLACQFVLQEFSANG</sequence>
<dbReference type="EMBL" id="WJXW01000002">
    <property type="protein sequence ID" value="KAF9739410.1"/>
    <property type="molecule type" value="Genomic_DNA"/>
</dbReference>
<feature type="region of interest" description="Disordered" evidence="1">
    <location>
        <begin position="94"/>
        <end position="179"/>
    </location>
</feature>